<proteinExistence type="predicted"/>
<reference evidence="1" key="1">
    <citation type="submission" date="2016-02" db="EMBL/GenBank/DDBJ databases">
        <title>WGS assembly of Manihot esculenta.</title>
        <authorList>
            <person name="Bredeson J.V."/>
            <person name="Prochnik S.E."/>
            <person name="Lyons J.B."/>
            <person name="Schmutz J."/>
            <person name="Grimwood J."/>
            <person name="Vrebalov J."/>
            <person name="Bart R.S."/>
            <person name="Amuge T."/>
            <person name="Ferguson M.E."/>
            <person name="Green R."/>
            <person name="Putnam N."/>
            <person name="Stites J."/>
            <person name="Rounsley S."/>
            <person name="Rokhsar D.S."/>
        </authorList>
    </citation>
    <scope>NUCLEOTIDE SEQUENCE [LARGE SCALE GENOMIC DNA]</scope>
    <source>
        <tissue evidence="1">Leaf</tissue>
    </source>
</reference>
<protein>
    <submittedName>
        <fullName evidence="1">Uncharacterized protein</fullName>
    </submittedName>
</protein>
<gene>
    <name evidence="1" type="ORF">MANES_07G002800</name>
</gene>
<dbReference type="EMBL" id="CM004393">
    <property type="protein sequence ID" value="OAY44757.1"/>
    <property type="molecule type" value="Genomic_DNA"/>
</dbReference>
<organism evidence="1">
    <name type="scientific">Manihot esculenta</name>
    <name type="common">Cassava</name>
    <name type="synonym">Jatropha manihot</name>
    <dbReference type="NCBI Taxonomy" id="3983"/>
    <lineage>
        <taxon>Eukaryota</taxon>
        <taxon>Viridiplantae</taxon>
        <taxon>Streptophyta</taxon>
        <taxon>Embryophyta</taxon>
        <taxon>Tracheophyta</taxon>
        <taxon>Spermatophyta</taxon>
        <taxon>Magnoliopsida</taxon>
        <taxon>eudicotyledons</taxon>
        <taxon>Gunneridae</taxon>
        <taxon>Pentapetalae</taxon>
        <taxon>rosids</taxon>
        <taxon>fabids</taxon>
        <taxon>Malpighiales</taxon>
        <taxon>Euphorbiaceae</taxon>
        <taxon>Crotonoideae</taxon>
        <taxon>Manihoteae</taxon>
        <taxon>Manihot</taxon>
    </lineage>
</organism>
<dbReference type="AlphaFoldDB" id="A0A2C9VH79"/>
<accession>A0A2C9VH79</accession>
<evidence type="ECO:0000313" key="1">
    <source>
        <dbReference type="EMBL" id="OAY44757.1"/>
    </source>
</evidence>
<name>A0A2C9VH79_MANES</name>
<sequence>MLSFLLSPLNFTLSLTCILYRFSKWICSLFLIVNHLIQIQTQIQIRNHSWNRCSPISQTQTWRSPFSHALFFSSSCPYLFKISYASPSRSSLFSSLVGLRVRVQIPFQSHAAVLIPVLD</sequence>